<dbReference type="GO" id="GO:0046872">
    <property type="term" value="F:metal ion binding"/>
    <property type="evidence" value="ECO:0007669"/>
    <property type="project" value="UniProtKB-KW"/>
</dbReference>
<dbReference type="SUPFAM" id="SSF51316">
    <property type="entry name" value="Mss4-like"/>
    <property type="match status" value="1"/>
</dbReference>
<evidence type="ECO:0000256" key="4">
    <source>
        <dbReference type="ARBA" id="ARBA00023239"/>
    </source>
</evidence>
<dbReference type="PANTHER" id="PTHR33337:SF30">
    <property type="entry name" value="DUF636 DOMAIN PROTEIN (AFU_ORTHOLOGUE AFUA_1G03180)"/>
    <property type="match status" value="1"/>
</dbReference>
<protein>
    <submittedName>
        <fullName evidence="5">Glutathione-dependent formaldehyde-activating</fullName>
    </submittedName>
</protein>
<dbReference type="Proteomes" id="UP000472372">
    <property type="component" value="Chromosome 1"/>
</dbReference>
<comment type="similarity">
    <text evidence="1">Belongs to the Gfa family.</text>
</comment>
<evidence type="ECO:0000313" key="6">
    <source>
        <dbReference type="Proteomes" id="UP000472372"/>
    </source>
</evidence>
<dbReference type="PROSITE" id="PS51891">
    <property type="entry name" value="CENP_V_GFA"/>
    <property type="match status" value="1"/>
</dbReference>
<evidence type="ECO:0000256" key="1">
    <source>
        <dbReference type="ARBA" id="ARBA00005495"/>
    </source>
</evidence>
<evidence type="ECO:0000313" key="5">
    <source>
        <dbReference type="EMBL" id="CAE6996628.1"/>
    </source>
</evidence>
<keyword evidence="2" id="KW-0479">Metal-binding</keyword>
<keyword evidence="4" id="KW-0456">Lyase</keyword>
<accession>A0A6S6VQH7</accession>
<dbReference type="GO" id="GO:0016846">
    <property type="term" value="F:carbon-sulfur lyase activity"/>
    <property type="evidence" value="ECO:0007669"/>
    <property type="project" value="InterPro"/>
</dbReference>
<dbReference type="InterPro" id="IPR006913">
    <property type="entry name" value="CENP-V/GFA"/>
</dbReference>
<organism evidence="5 6">
    <name type="scientific">Pyrenophora teres f. teres</name>
    <dbReference type="NCBI Taxonomy" id="97479"/>
    <lineage>
        <taxon>Eukaryota</taxon>
        <taxon>Fungi</taxon>
        <taxon>Dikarya</taxon>
        <taxon>Ascomycota</taxon>
        <taxon>Pezizomycotina</taxon>
        <taxon>Dothideomycetes</taxon>
        <taxon>Pleosporomycetidae</taxon>
        <taxon>Pleosporales</taxon>
        <taxon>Pleosporineae</taxon>
        <taxon>Pleosporaceae</taxon>
        <taxon>Pyrenophora</taxon>
    </lineage>
</organism>
<proteinExistence type="inferred from homology"/>
<reference evidence="5" key="1">
    <citation type="submission" date="2021-02" db="EMBL/GenBank/DDBJ databases">
        <authorList>
            <person name="Syme A R."/>
            <person name="Syme A R."/>
            <person name="Moolhuijzen P."/>
        </authorList>
    </citation>
    <scope>NUCLEOTIDE SEQUENCE</scope>
    <source>
        <strain evidence="5">W1-1</strain>
    </source>
</reference>
<keyword evidence="3" id="KW-0862">Zinc</keyword>
<dbReference type="PANTHER" id="PTHR33337">
    <property type="entry name" value="GFA DOMAIN-CONTAINING PROTEIN"/>
    <property type="match status" value="1"/>
</dbReference>
<dbReference type="AlphaFoldDB" id="A0A6S6VQH7"/>
<dbReference type="Pfam" id="PF04828">
    <property type="entry name" value="GFA"/>
    <property type="match status" value="1"/>
</dbReference>
<gene>
    <name evidence="5" type="ORF">PTTW11_00373</name>
</gene>
<name>A0A6S6VQH7_9PLEO</name>
<sequence length="136" mass="14529">MAPGGCLCGNVRYEAQGEPEAKIICHCLDCRKISGSTYSCNGLYPGESFKVTKGTPKEYKTKGGSGNEVVSGFCGDCGSTMFRYGTSFGDKRIIKIGTLDDASILNNFKANAELFTKDRPEWVGACEGAAQKQGMT</sequence>
<evidence type="ECO:0000256" key="2">
    <source>
        <dbReference type="ARBA" id="ARBA00022723"/>
    </source>
</evidence>
<dbReference type="InterPro" id="IPR011057">
    <property type="entry name" value="Mss4-like_sf"/>
</dbReference>
<evidence type="ECO:0000256" key="3">
    <source>
        <dbReference type="ARBA" id="ARBA00022833"/>
    </source>
</evidence>
<dbReference type="EMBL" id="HG992977">
    <property type="protein sequence ID" value="CAE6996628.1"/>
    <property type="molecule type" value="Genomic_DNA"/>
</dbReference>
<dbReference type="Gene3D" id="3.90.1590.10">
    <property type="entry name" value="glutathione-dependent formaldehyde- activating enzyme (gfa)"/>
    <property type="match status" value="1"/>
</dbReference>